<feature type="signal peptide" evidence="1">
    <location>
        <begin position="1"/>
        <end position="19"/>
    </location>
</feature>
<keyword evidence="3" id="KW-1185">Reference proteome</keyword>
<evidence type="ECO:0000256" key="1">
    <source>
        <dbReference type="SAM" id="SignalP"/>
    </source>
</evidence>
<evidence type="ECO:0008006" key="4">
    <source>
        <dbReference type="Google" id="ProtNLM"/>
    </source>
</evidence>
<dbReference type="Proteomes" id="UP000294003">
    <property type="component" value="Unassembled WGS sequence"/>
</dbReference>
<protein>
    <recommendedName>
        <fullName evidence="4">IDI-2</fullName>
    </recommendedName>
</protein>
<dbReference type="EMBL" id="QJNS01000700">
    <property type="protein sequence ID" value="RYO75616.1"/>
    <property type="molecule type" value="Genomic_DNA"/>
</dbReference>
<evidence type="ECO:0000313" key="2">
    <source>
        <dbReference type="EMBL" id="RYO75616.1"/>
    </source>
</evidence>
<evidence type="ECO:0000313" key="3">
    <source>
        <dbReference type="Proteomes" id="UP000294003"/>
    </source>
</evidence>
<sequence length="104" mass="10999">MKFNAAILFAAAQAAGVLSSAVGLDSSSPGNVQKRECWHGKSYGCSESGFCWKKCGGDHTGAWCWTARNDGFGDWYTCSNDNDCNTDMPCSQAVDGCDDCGCSC</sequence>
<proteinExistence type="predicted"/>
<name>A0ABY0GSH4_9PEZI</name>
<keyword evidence="1" id="KW-0732">Signal</keyword>
<feature type="chain" id="PRO_5047467923" description="IDI-2" evidence="1">
    <location>
        <begin position="20"/>
        <end position="104"/>
    </location>
</feature>
<organism evidence="2 3">
    <name type="scientific">Monosporascus cannonballus</name>
    <dbReference type="NCBI Taxonomy" id="155416"/>
    <lineage>
        <taxon>Eukaryota</taxon>
        <taxon>Fungi</taxon>
        <taxon>Dikarya</taxon>
        <taxon>Ascomycota</taxon>
        <taxon>Pezizomycotina</taxon>
        <taxon>Sordariomycetes</taxon>
        <taxon>Xylariomycetidae</taxon>
        <taxon>Xylariales</taxon>
        <taxon>Xylariales incertae sedis</taxon>
        <taxon>Monosporascus</taxon>
    </lineage>
</organism>
<comment type="caution">
    <text evidence="2">The sequence shown here is derived from an EMBL/GenBank/DDBJ whole genome shotgun (WGS) entry which is preliminary data.</text>
</comment>
<accession>A0ABY0GSH4</accession>
<reference evidence="2 3" key="1">
    <citation type="submission" date="2018-06" db="EMBL/GenBank/DDBJ databases">
        <title>Complete Genomes of Monosporascus.</title>
        <authorList>
            <person name="Robinson A.J."/>
            <person name="Natvig D.O."/>
        </authorList>
    </citation>
    <scope>NUCLEOTIDE SEQUENCE [LARGE SCALE GENOMIC DNA]</scope>
    <source>
        <strain evidence="2 3">CBS 609.92</strain>
    </source>
</reference>
<gene>
    <name evidence="2" type="ORF">DL762_009936</name>
</gene>